<dbReference type="Pfam" id="PF00535">
    <property type="entry name" value="Glycos_transf_2"/>
    <property type="match status" value="1"/>
</dbReference>
<dbReference type="InterPro" id="IPR029044">
    <property type="entry name" value="Nucleotide-diphossugar_trans"/>
</dbReference>
<keyword evidence="1" id="KW-0328">Glycosyltransferase</keyword>
<organism evidence="4 5">
    <name type="scientific">Methanobrevibacter smithii</name>
    <dbReference type="NCBI Taxonomy" id="2173"/>
    <lineage>
        <taxon>Archaea</taxon>
        <taxon>Methanobacteriati</taxon>
        <taxon>Methanobacteriota</taxon>
        <taxon>Methanomada group</taxon>
        <taxon>Methanobacteria</taxon>
        <taxon>Methanobacteriales</taxon>
        <taxon>Methanobacteriaceae</taxon>
        <taxon>Methanobrevibacter</taxon>
    </lineage>
</organism>
<dbReference type="PANTHER" id="PTHR22916">
    <property type="entry name" value="GLYCOSYLTRANSFERASE"/>
    <property type="match status" value="1"/>
</dbReference>
<proteinExistence type="predicted"/>
<protein>
    <submittedName>
        <fullName evidence="4">Glycosyl transferase</fullName>
    </submittedName>
</protein>
<dbReference type="SUPFAM" id="SSF53448">
    <property type="entry name" value="Nucleotide-diphospho-sugar transferases"/>
    <property type="match status" value="1"/>
</dbReference>
<dbReference type="GO" id="GO:0016757">
    <property type="term" value="F:glycosyltransferase activity"/>
    <property type="evidence" value="ECO:0007669"/>
    <property type="project" value="UniProtKB-KW"/>
</dbReference>
<keyword evidence="2 4" id="KW-0808">Transferase</keyword>
<evidence type="ECO:0000256" key="1">
    <source>
        <dbReference type="ARBA" id="ARBA00022676"/>
    </source>
</evidence>
<accession>A0A2H4U6Z4</accession>
<dbReference type="Proteomes" id="UP000232133">
    <property type="component" value="Chromosome"/>
</dbReference>
<evidence type="ECO:0000313" key="5">
    <source>
        <dbReference type="Proteomes" id="UP000232133"/>
    </source>
</evidence>
<reference evidence="5" key="1">
    <citation type="submission" date="2016-10" db="EMBL/GenBank/DDBJ databases">
        <authorList>
            <person name="Kim B.-C."/>
            <person name="Jeong H."/>
        </authorList>
    </citation>
    <scope>NUCLEOTIDE SEQUENCE [LARGE SCALE GENOMIC DNA]</scope>
    <source>
        <strain evidence="5">KB11</strain>
    </source>
</reference>
<dbReference type="Gene3D" id="3.90.550.10">
    <property type="entry name" value="Spore Coat Polysaccharide Biosynthesis Protein SpsA, Chain A"/>
    <property type="match status" value="1"/>
</dbReference>
<dbReference type="EMBL" id="CP017803">
    <property type="protein sequence ID" value="ATZ59854.1"/>
    <property type="molecule type" value="Genomic_DNA"/>
</dbReference>
<name>A0A2H4U6Z4_METSM</name>
<dbReference type="InterPro" id="IPR001173">
    <property type="entry name" value="Glyco_trans_2-like"/>
</dbReference>
<evidence type="ECO:0000313" key="4">
    <source>
        <dbReference type="EMBL" id="ATZ59854.1"/>
    </source>
</evidence>
<gene>
    <name evidence="4" type="ORF">BK798_05200</name>
</gene>
<dbReference type="CDD" id="cd00761">
    <property type="entry name" value="Glyco_tranf_GTA_type"/>
    <property type="match status" value="1"/>
</dbReference>
<feature type="domain" description="Glycosyltransferase 2-like" evidence="3">
    <location>
        <begin position="5"/>
        <end position="125"/>
    </location>
</feature>
<dbReference type="RefSeq" id="WP_100815540.1">
    <property type="nucleotide sequence ID" value="NZ_CP017803.1"/>
</dbReference>
<evidence type="ECO:0000256" key="2">
    <source>
        <dbReference type="ARBA" id="ARBA00022679"/>
    </source>
</evidence>
<dbReference type="GeneID" id="35118751"/>
<sequence length="340" mass="39561">MYKISMIIPVYNAEKYLKRTINSIINQSIGFENIELILVDDNSQDNSKSIIEEYVAKYDNVIGIYSNENHGFPGFGRNNGIEIASGQYIMFSDNDDEHDKDLCLKLYEAIVSEDADIASCDKVKRDNIKDIPVSEKYVGGKLSSNGNIIVSNDNLAYFEDITIWNKIFKKEIISDNNIRFVENMLAEDLLFCLEVFFNSSKLVYLEKYYGYFWDMHEESLSHECSPKHVENLLNSIPEMFKILDKYNKKDLASFYFKFYLRNLLRFFIDVNTTGSNLKSMIKKLYNYEKEAGFGCKANEGWANIINFFIVHRFFNLAILIIKIMKASKESAFLRKIFRSV</sequence>
<dbReference type="AlphaFoldDB" id="A0A2H4U6Z4"/>
<dbReference type="PANTHER" id="PTHR22916:SF51">
    <property type="entry name" value="GLYCOSYLTRANSFERASE EPSH-RELATED"/>
    <property type="match status" value="1"/>
</dbReference>
<evidence type="ECO:0000259" key="3">
    <source>
        <dbReference type="Pfam" id="PF00535"/>
    </source>
</evidence>